<dbReference type="GO" id="GO:0003977">
    <property type="term" value="F:UDP-N-acetylglucosamine diphosphorylase activity"/>
    <property type="evidence" value="ECO:0007669"/>
    <property type="project" value="UniProtKB-EC"/>
</dbReference>
<comment type="similarity">
    <text evidence="2">Belongs to the UDPGP type 1 family.</text>
</comment>
<evidence type="ECO:0000256" key="1">
    <source>
        <dbReference type="ARBA" id="ARBA00005208"/>
    </source>
</evidence>
<evidence type="ECO:0000256" key="6">
    <source>
        <dbReference type="ARBA" id="ARBA00048493"/>
    </source>
</evidence>
<evidence type="ECO:0000256" key="3">
    <source>
        <dbReference type="ARBA" id="ARBA00012457"/>
    </source>
</evidence>
<dbReference type="GO" id="GO:0006048">
    <property type="term" value="P:UDP-N-acetylglucosamine biosynthetic process"/>
    <property type="evidence" value="ECO:0007669"/>
    <property type="project" value="TreeGrafter"/>
</dbReference>
<dbReference type="EC" id="2.7.7.23" evidence="3"/>
<comment type="catalytic activity">
    <reaction evidence="6">
        <text>N-acetyl-alpha-D-glucosamine 1-phosphate + UTP + H(+) = UDP-N-acetyl-alpha-D-glucosamine + diphosphate</text>
        <dbReference type="Rhea" id="RHEA:13509"/>
        <dbReference type="ChEBI" id="CHEBI:15378"/>
        <dbReference type="ChEBI" id="CHEBI:33019"/>
        <dbReference type="ChEBI" id="CHEBI:46398"/>
        <dbReference type="ChEBI" id="CHEBI:57705"/>
        <dbReference type="ChEBI" id="CHEBI:57776"/>
        <dbReference type="EC" id="2.7.7.23"/>
    </reaction>
</comment>
<evidence type="ECO:0000313" key="8">
    <source>
        <dbReference type="Proteomes" id="UP000018538"/>
    </source>
</evidence>
<protein>
    <recommendedName>
        <fullName evidence="3">UDP-N-acetylglucosamine diphosphorylase</fullName>
        <ecNumber evidence="3">2.7.7.23</ecNumber>
    </recommendedName>
</protein>
<dbReference type="Proteomes" id="UP000018538">
    <property type="component" value="Unassembled WGS sequence"/>
</dbReference>
<keyword evidence="4" id="KW-0808">Transferase</keyword>
<dbReference type="SUPFAM" id="SSF53448">
    <property type="entry name" value="Nucleotide-diphospho-sugar transferases"/>
    <property type="match status" value="1"/>
</dbReference>
<dbReference type="EMBL" id="KI635730">
    <property type="protein sequence ID" value="ETB62654.1"/>
    <property type="molecule type" value="Genomic_DNA"/>
</dbReference>
<dbReference type="InterPro" id="IPR002618">
    <property type="entry name" value="UDPGP_fam"/>
</dbReference>
<name>V7PSQ6_PLAYE</name>
<accession>V7PSQ6</accession>
<dbReference type="InterPro" id="IPR039741">
    <property type="entry name" value="UDP-sugar_pyrophosphorylase"/>
</dbReference>
<dbReference type="PANTHER" id="PTHR11952">
    <property type="entry name" value="UDP- GLUCOSE PYROPHOSPHORYLASE"/>
    <property type="match status" value="1"/>
</dbReference>
<organism evidence="7 8">
    <name type="scientific">Plasmodium yoelii 17X</name>
    <dbReference type="NCBI Taxonomy" id="1323249"/>
    <lineage>
        <taxon>Eukaryota</taxon>
        <taxon>Sar</taxon>
        <taxon>Alveolata</taxon>
        <taxon>Apicomplexa</taxon>
        <taxon>Aconoidasida</taxon>
        <taxon>Haemosporida</taxon>
        <taxon>Plasmodiidae</taxon>
        <taxon>Plasmodium</taxon>
        <taxon>Plasmodium (Vinckeia)</taxon>
    </lineage>
</organism>
<comment type="pathway">
    <text evidence="1">Nucleotide-sugar biosynthesis; UDP-N-acetyl-alpha-D-glucosamine biosynthesis; UDP-N-acetyl-alpha-D-glucosamine from N-acetyl-alpha-D-glucosamine 1-phosphate: step 1/1.</text>
</comment>
<dbReference type="Gene3D" id="3.90.550.10">
    <property type="entry name" value="Spore Coat Polysaccharide Biosynthesis Protein SpsA, Chain A"/>
    <property type="match status" value="1"/>
</dbReference>
<keyword evidence="8" id="KW-1185">Reference proteome</keyword>
<dbReference type="InterPro" id="IPR029044">
    <property type="entry name" value="Nucleotide-diphossugar_trans"/>
</dbReference>
<evidence type="ECO:0000256" key="5">
    <source>
        <dbReference type="ARBA" id="ARBA00022695"/>
    </source>
</evidence>
<evidence type="ECO:0000313" key="7">
    <source>
        <dbReference type="EMBL" id="ETB62654.1"/>
    </source>
</evidence>
<reference evidence="7 8" key="1">
    <citation type="submission" date="2013-11" db="EMBL/GenBank/DDBJ databases">
        <title>The Genome Sequence of Plasmodium yoelii 17X.</title>
        <authorList>
            <consortium name="The Broad Institute Genomics Platform"/>
            <consortium name="The Broad Institute Genome Sequencing Center for Infectious Disease"/>
            <person name="Neafsey D."/>
            <person name="Adams J."/>
            <person name="Walker B."/>
            <person name="Young S.K."/>
            <person name="Zeng Q."/>
            <person name="Gargeya S."/>
            <person name="Fitzgerald M."/>
            <person name="Haas B."/>
            <person name="Abouelleil A."/>
            <person name="Alvarado L."/>
            <person name="Chapman S.B."/>
            <person name="Gainer-Dewar J."/>
            <person name="Goldberg J."/>
            <person name="Griggs A."/>
            <person name="Gujja S."/>
            <person name="Hansen M."/>
            <person name="Howarth C."/>
            <person name="Imamovic A."/>
            <person name="Ireland A."/>
            <person name="Larimer J."/>
            <person name="McCowan C."/>
            <person name="Murphy C."/>
            <person name="Pearson M."/>
            <person name="Poon T.W."/>
            <person name="Priest M."/>
            <person name="Roberts A."/>
            <person name="Saif S."/>
            <person name="Shea T."/>
            <person name="Sykes S."/>
            <person name="Wortman J."/>
            <person name="Nusbaum C."/>
            <person name="Birren B."/>
        </authorList>
    </citation>
    <scope>NUCLEOTIDE SEQUENCE [LARGE SCALE GENOMIC DNA]</scope>
    <source>
        <strain evidence="7 8">17X</strain>
    </source>
</reference>
<dbReference type="PANTHER" id="PTHR11952:SF2">
    <property type="entry name" value="LD24639P"/>
    <property type="match status" value="1"/>
</dbReference>
<gene>
    <name evidence="7" type="ORF">YYC_00362</name>
</gene>
<evidence type="ECO:0000256" key="2">
    <source>
        <dbReference type="ARBA" id="ARBA00010401"/>
    </source>
</evidence>
<dbReference type="OrthoDB" id="532420at2759"/>
<keyword evidence="5" id="KW-0548">Nucleotidyltransferase</keyword>
<proteinExistence type="inferred from homology"/>
<dbReference type="Pfam" id="PF01704">
    <property type="entry name" value="UDPGP"/>
    <property type="match status" value="1"/>
</dbReference>
<evidence type="ECO:0000256" key="4">
    <source>
        <dbReference type="ARBA" id="ARBA00022679"/>
    </source>
</evidence>
<dbReference type="AlphaFoldDB" id="V7PSQ6"/>
<sequence>MEQILKLLEEYDQKVLGNYFKDGHIDNIDHINLNDLKEFLEKLNKIKYKDDKIKNYKISAPNIIDLNNSIYEHQNLQNGTIIKNIYKNDKITNELKQIGLKCIKENQVAVIFLAGGLGSRLHLKKAKGLLPITPILNKTFFQFYFEQIRFLQDYCFLFFENEIKPYNNNFHNNINCYDENTSNDYKKCNSNNNNNNNRANNCLSQKENDSNNINDRKNANYKYLENTNESANIYIYIMTSDFTYDHTIKYLQDNNFFGINSNNVKIFKQCNNFITNFNFDVLMKNHNTVLTAPGGNGTIFKALYNNMIINDMINKNIKYIQIVSIDNILNKIADPVLIGLCSFYNCDIVNKAVIKKENEAVGIFCMKEKINQKYDENKNMNTCEDDDKDNPFCVCEYNELSEDILKNSELFKYGNICHHIFSLDFLQHIVKNKIYNNMELHKISREKEYYNFTSSVSNNNILTKSKVYCYEYFIFDIFKYAKKILAYEVCCDNEFNPIKSNNNGDSILSAKISLSNLHKSWLIKKNFNIIQSTQENNNFCEISPLISYDGSFFFNFPKQRDIQLPFVLDRDTLQEN</sequence>